<sequence length="181" mass="20130">MKSPGERDESWFASVYTAHYPDLVRYGLRRLADREASVELTQEVFVVAWRRRAEVPEHSLPWLYGVARHLLANHWRGRRANPAALPLDEPDALPHPVGGGELDSVSGLIDLRTALAMLTDADREILWLIGWEQLSVSEAAVALHCSRTAAAVRLHRARKRLAAVMAAPSRAVRPSPAPVRP</sequence>
<gene>
    <name evidence="7" type="ORF">Raf01_72060</name>
</gene>
<dbReference type="Proteomes" id="UP000642748">
    <property type="component" value="Unassembled WGS sequence"/>
</dbReference>
<evidence type="ECO:0000313" key="7">
    <source>
        <dbReference type="EMBL" id="GIH19034.1"/>
    </source>
</evidence>
<dbReference type="EMBL" id="BONZ01000076">
    <property type="protein sequence ID" value="GIH19034.1"/>
    <property type="molecule type" value="Genomic_DNA"/>
</dbReference>
<comment type="caution">
    <text evidence="7">The sequence shown here is derived from an EMBL/GenBank/DDBJ whole genome shotgun (WGS) entry which is preliminary data.</text>
</comment>
<evidence type="ECO:0000259" key="5">
    <source>
        <dbReference type="Pfam" id="PF04542"/>
    </source>
</evidence>
<dbReference type="NCBIfam" id="TIGR02937">
    <property type="entry name" value="sigma70-ECF"/>
    <property type="match status" value="1"/>
</dbReference>
<evidence type="ECO:0000256" key="1">
    <source>
        <dbReference type="ARBA" id="ARBA00010641"/>
    </source>
</evidence>
<dbReference type="SUPFAM" id="SSF88946">
    <property type="entry name" value="Sigma2 domain of RNA polymerase sigma factors"/>
    <property type="match status" value="1"/>
</dbReference>
<keyword evidence="4" id="KW-0804">Transcription</keyword>
<evidence type="ECO:0000256" key="3">
    <source>
        <dbReference type="ARBA" id="ARBA00023082"/>
    </source>
</evidence>
<dbReference type="InterPro" id="IPR007627">
    <property type="entry name" value="RNA_pol_sigma70_r2"/>
</dbReference>
<keyword evidence="3" id="KW-0731">Sigma factor</keyword>
<dbReference type="RefSeq" id="WP_203922514.1">
    <property type="nucleotide sequence ID" value="NZ_BONZ01000076.1"/>
</dbReference>
<comment type="similarity">
    <text evidence="1">Belongs to the sigma-70 factor family. ECF subfamily.</text>
</comment>
<evidence type="ECO:0000313" key="8">
    <source>
        <dbReference type="Proteomes" id="UP000642748"/>
    </source>
</evidence>
<organism evidence="7 8">
    <name type="scientific">Rugosimonospora africana</name>
    <dbReference type="NCBI Taxonomy" id="556532"/>
    <lineage>
        <taxon>Bacteria</taxon>
        <taxon>Bacillati</taxon>
        <taxon>Actinomycetota</taxon>
        <taxon>Actinomycetes</taxon>
        <taxon>Micromonosporales</taxon>
        <taxon>Micromonosporaceae</taxon>
        <taxon>Rugosimonospora</taxon>
    </lineage>
</organism>
<feature type="domain" description="RNA polymerase sigma factor 70 region 4 type 2" evidence="6">
    <location>
        <begin position="110"/>
        <end position="161"/>
    </location>
</feature>
<dbReference type="AlphaFoldDB" id="A0A8J3QZE0"/>
<dbReference type="PANTHER" id="PTHR43133">
    <property type="entry name" value="RNA POLYMERASE ECF-TYPE SIGMA FACTO"/>
    <property type="match status" value="1"/>
</dbReference>
<dbReference type="InterPro" id="IPR013324">
    <property type="entry name" value="RNA_pol_sigma_r3/r4-like"/>
</dbReference>
<protein>
    <submittedName>
        <fullName evidence="7">Siderophore-interacting protein</fullName>
    </submittedName>
</protein>
<keyword evidence="2" id="KW-0805">Transcription regulation</keyword>
<evidence type="ECO:0000256" key="4">
    <source>
        <dbReference type="ARBA" id="ARBA00023163"/>
    </source>
</evidence>
<accession>A0A8J3QZE0</accession>
<name>A0A8J3QZE0_9ACTN</name>
<reference evidence="7" key="1">
    <citation type="submission" date="2021-01" db="EMBL/GenBank/DDBJ databases">
        <title>Whole genome shotgun sequence of Rugosimonospora africana NBRC 104875.</title>
        <authorList>
            <person name="Komaki H."/>
            <person name="Tamura T."/>
        </authorList>
    </citation>
    <scope>NUCLEOTIDE SEQUENCE</scope>
    <source>
        <strain evidence="7">NBRC 104875</strain>
    </source>
</reference>
<dbReference type="InterPro" id="IPR013325">
    <property type="entry name" value="RNA_pol_sigma_r2"/>
</dbReference>
<dbReference type="GO" id="GO:0016987">
    <property type="term" value="F:sigma factor activity"/>
    <property type="evidence" value="ECO:0007669"/>
    <property type="project" value="UniProtKB-KW"/>
</dbReference>
<dbReference type="Pfam" id="PF04542">
    <property type="entry name" value="Sigma70_r2"/>
    <property type="match status" value="1"/>
</dbReference>
<keyword evidence="8" id="KW-1185">Reference proteome</keyword>
<feature type="domain" description="RNA polymerase sigma-70 region 2" evidence="5">
    <location>
        <begin position="16"/>
        <end position="79"/>
    </location>
</feature>
<dbReference type="InterPro" id="IPR013249">
    <property type="entry name" value="RNA_pol_sigma70_r4_t2"/>
</dbReference>
<evidence type="ECO:0000256" key="2">
    <source>
        <dbReference type="ARBA" id="ARBA00023015"/>
    </source>
</evidence>
<proteinExistence type="inferred from homology"/>
<evidence type="ECO:0000259" key="6">
    <source>
        <dbReference type="Pfam" id="PF08281"/>
    </source>
</evidence>
<dbReference type="InterPro" id="IPR014284">
    <property type="entry name" value="RNA_pol_sigma-70_dom"/>
</dbReference>
<dbReference type="PANTHER" id="PTHR43133:SF25">
    <property type="entry name" value="RNA POLYMERASE SIGMA FACTOR RFAY-RELATED"/>
    <property type="match status" value="1"/>
</dbReference>
<dbReference type="SUPFAM" id="SSF88659">
    <property type="entry name" value="Sigma3 and sigma4 domains of RNA polymerase sigma factors"/>
    <property type="match status" value="1"/>
</dbReference>
<dbReference type="GO" id="GO:0006352">
    <property type="term" value="P:DNA-templated transcription initiation"/>
    <property type="evidence" value="ECO:0007669"/>
    <property type="project" value="InterPro"/>
</dbReference>
<dbReference type="InterPro" id="IPR039425">
    <property type="entry name" value="RNA_pol_sigma-70-like"/>
</dbReference>
<dbReference type="Gene3D" id="1.10.10.10">
    <property type="entry name" value="Winged helix-like DNA-binding domain superfamily/Winged helix DNA-binding domain"/>
    <property type="match status" value="1"/>
</dbReference>
<dbReference type="InterPro" id="IPR036388">
    <property type="entry name" value="WH-like_DNA-bd_sf"/>
</dbReference>
<dbReference type="Pfam" id="PF08281">
    <property type="entry name" value="Sigma70_r4_2"/>
    <property type="match status" value="1"/>
</dbReference>
<dbReference type="GO" id="GO:0003677">
    <property type="term" value="F:DNA binding"/>
    <property type="evidence" value="ECO:0007669"/>
    <property type="project" value="InterPro"/>
</dbReference>
<dbReference type="Gene3D" id="1.10.1740.10">
    <property type="match status" value="1"/>
</dbReference>